<evidence type="ECO:0000313" key="17">
    <source>
        <dbReference type="EMBL" id="QSZ68407.1"/>
    </source>
</evidence>
<evidence type="ECO:0000256" key="15">
    <source>
        <dbReference type="SAM" id="MobiDB-lite"/>
    </source>
</evidence>
<dbReference type="InterPro" id="IPR056171">
    <property type="entry name" value="PolC_DP2_central_dom"/>
</dbReference>
<feature type="domain" description="Hint" evidence="16">
    <location>
        <begin position="885"/>
        <end position="1009"/>
    </location>
</feature>
<dbReference type="InterPro" id="IPR056172">
    <property type="entry name" value="PolC_DP2_cat_dom"/>
</dbReference>
<dbReference type="GO" id="GO:0003887">
    <property type="term" value="F:DNA-directed DNA polymerase activity"/>
    <property type="evidence" value="ECO:0007669"/>
    <property type="project" value="UniProtKB-UniRule"/>
</dbReference>
<evidence type="ECO:0000256" key="5">
    <source>
        <dbReference type="ARBA" id="ARBA00022705"/>
    </source>
</evidence>
<comment type="subunit">
    <text evidence="2 14">Heterodimer of a large subunit and a small subunit.</text>
</comment>
<dbReference type="InterPro" id="IPR036844">
    <property type="entry name" value="Hint_dom_sf"/>
</dbReference>
<comment type="catalytic activity">
    <reaction evidence="14">
        <text>Exonucleolytic cleavage in the 3'- to 5'-direction to yield nucleoside 5'-phosphates.</text>
        <dbReference type="EC" id="3.1.11.1"/>
    </reaction>
</comment>
<name>A0A8A3S803_9EURY</name>
<dbReference type="GO" id="GO:0008310">
    <property type="term" value="F:single-stranded DNA 3'-5' DNA exonuclease activity"/>
    <property type="evidence" value="ECO:0007669"/>
    <property type="project" value="UniProtKB-EC"/>
</dbReference>
<dbReference type="InterPro" id="IPR004475">
    <property type="entry name" value="PolC_DP2"/>
</dbReference>
<dbReference type="NCBIfam" id="TIGR00354">
    <property type="entry name" value="polC"/>
    <property type="match status" value="1"/>
</dbReference>
<dbReference type="InterPro" id="IPR006141">
    <property type="entry name" value="Intein_N"/>
</dbReference>
<keyword evidence="8 14" id="KW-0269">Exonuclease</keyword>
<dbReference type="HAMAP" id="MF_00324">
    <property type="entry name" value="DNApol_II_L_arch"/>
    <property type="match status" value="1"/>
</dbReference>
<comment type="similarity">
    <text evidence="1 14">Belongs to the archaeal DNA polymerase II family.</text>
</comment>
<gene>
    <name evidence="14" type="primary">polC</name>
    <name evidence="17" type="ORF">RJ40_08245</name>
</gene>
<dbReference type="RefSeq" id="WP_265582552.1">
    <property type="nucleotide sequence ID" value="NZ_CP036172.1"/>
</dbReference>
<sequence>MVAVSPSMAGYFKRLEENLNAVLKVAEAARARGYDPRTKVEIPLANDLGDRVEALLGIEGVAARIRELEKQMSREEVSLKIGDDFVAKMFGEETREEVVDHAIRTSMGLLTEGVVAAPTEGIAKVGFGKNDDGTEYLKVYYAGPIRSAGGTAQALSVLVGDYVRQSLGIDRYKPRTDEVERYVEELKQYNNIQSMQYMPSDDEIRLIIKNCPVCIDGEPTEREEVSGYRNLERVETNTVRGGMCLVVAEGLALKAPKVMKNVRKMKMEGWDWLQQIIDGASNSDDEEEEEPGVHPKDKYIRDLIGGRPVFSYPMRTGGFRLRYGRSRNTGFAAAGFNPATLHILGDYLAVGTQMKTERPGKAAGVVPVDSIEGPTVRLKSGEVRRVDDTEEAKRIVPQLDKILDIGEILISYGEFLENNHPLIPPTYCEEWWLLEGGPRHPENEIEAIEFALEGAPLHPAYTWFWDDLDPAQVRWLADYVSARGRVEDGALRIEDSPELRDVLDVLLIPRTVEGDEVVLKTFLAFLACLGLTLTLEKRPVWENAPDAPEGNGNGQIHGNTHTLDLVSHLSGFTVRSRGGTRIGGRMGRPGKSKPREMKPAPHVLFPVGEAGGARRSVQTAGSYKVRSNRDGGTINAEVGERRCAACGQVTFKNQCPSCGGHTEPVWRCPKCNIETGGRICPACEGKAVCLQKIDLAIKDEYGEGLKRLRMNHNAVQLVKGVKGMISAERTVEPIEKGILRACHGLYVFKDGTVRYDMIDLPVTHFRPQEVGASVEQIRAIGYTHDYNGVELTRPDQVLELHCQDIMVSELCGEWLLRVSRFVDDLLERFYGLPRFYNAEKPADLIGQMLIGLAPHTSAGVLCRLIGFTKAQVGYAHPFFHAAKRRNCFQGDTLIRVMEDGRWREVPVSQFVLENFDLARPGLDEAGTHWSEPRRQATVLAVDSQGNVRPRRVTAVSVHRAPDHLIRFETARGRSLEVTPDHTMLVWDLCYLRKIMAMEVKVGDRVPVMEGGGVVSDTVTGVDYLRCPDEAVYCLTVAEDHTLAANGIFCGQCDGDEDCVMLLLDGLINFSRSFLPETRGGSMDAPLVLTSRLDPKEVDKESLNVDVVDHYPLALYEAALNYAPPKDLEKVIDHVDLRVGTPAQYEGFRFTHDTADISAGPLESTYTLLGSMLDKMQAELELAEMIRAVDADDVAERVLNTHFIRDLMGNLRAFASQSVRCTKCGQKYRRMPLSGKCTKCGGKILQTVHEASVKKYLTMSRNLSKNYDISQYTKQRIEVLDMAIFSTFGEEKEKQLGLADFM</sequence>
<dbReference type="PROSITE" id="PS50817">
    <property type="entry name" value="INTEIN_N_TER"/>
    <property type="match status" value="1"/>
</dbReference>
<evidence type="ECO:0000256" key="6">
    <source>
        <dbReference type="ARBA" id="ARBA00022722"/>
    </source>
</evidence>
<dbReference type="EMBL" id="CP036172">
    <property type="protein sequence ID" value="QSZ68407.1"/>
    <property type="molecule type" value="Genomic_DNA"/>
</dbReference>
<feature type="region of interest" description="Disordered" evidence="15">
    <location>
        <begin position="577"/>
        <end position="599"/>
    </location>
</feature>
<keyword evidence="7 14" id="KW-0378">Hydrolase</keyword>
<dbReference type="InterPro" id="IPR016033">
    <property type="entry name" value="PolC_DP2_N"/>
</dbReference>
<keyword evidence="3 14" id="KW-0808">Transferase</keyword>
<keyword evidence="4 14" id="KW-0548">Nucleotidyltransferase</keyword>
<evidence type="ECO:0000256" key="4">
    <source>
        <dbReference type="ARBA" id="ARBA00022695"/>
    </source>
</evidence>
<dbReference type="Pfam" id="PF03833">
    <property type="entry name" value="PolC_DP2_N"/>
    <property type="match status" value="1"/>
</dbReference>
<comment type="catalytic activity">
    <reaction evidence="13 14">
        <text>DNA(n) + a 2'-deoxyribonucleoside 5'-triphosphate = DNA(n+1) + diphosphate</text>
        <dbReference type="Rhea" id="RHEA:22508"/>
        <dbReference type="Rhea" id="RHEA-COMP:17339"/>
        <dbReference type="Rhea" id="RHEA-COMP:17340"/>
        <dbReference type="ChEBI" id="CHEBI:33019"/>
        <dbReference type="ChEBI" id="CHEBI:61560"/>
        <dbReference type="ChEBI" id="CHEBI:173112"/>
        <dbReference type="EC" id="2.7.7.7"/>
    </reaction>
</comment>
<dbReference type="InterPro" id="IPR030934">
    <property type="entry name" value="Intein_C"/>
</dbReference>
<evidence type="ECO:0000256" key="14">
    <source>
        <dbReference type="HAMAP-Rule" id="MF_00324"/>
    </source>
</evidence>
<dbReference type="GeneID" id="76424348"/>
<keyword evidence="10 14" id="KW-0238">DNA-binding</keyword>
<evidence type="ECO:0000256" key="7">
    <source>
        <dbReference type="ARBA" id="ARBA00022801"/>
    </source>
</evidence>
<comment type="function">
    <text evidence="12 14">Possesses two activities: a DNA synthesis (polymerase) and an exonucleolytic activity that degrades single-stranded DNA in the 3'- to 5'-direction. Has a template-primer preference which is characteristic of a replicative DNA polymerase.</text>
</comment>
<proteinExistence type="inferred from homology"/>
<dbReference type="Pfam" id="PF24846">
    <property type="entry name" value="PolC_DP2_cat"/>
    <property type="match status" value="2"/>
</dbReference>
<evidence type="ECO:0000256" key="9">
    <source>
        <dbReference type="ARBA" id="ARBA00022932"/>
    </source>
</evidence>
<evidence type="ECO:0000256" key="12">
    <source>
        <dbReference type="ARBA" id="ARBA00025068"/>
    </source>
</evidence>
<accession>A0A8A3S803</accession>
<evidence type="ECO:0000256" key="3">
    <source>
        <dbReference type="ARBA" id="ARBA00022679"/>
    </source>
</evidence>
<dbReference type="SMART" id="SM00306">
    <property type="entry name" value="HintN"/>
    <property type="match status" value="1"/>
</dbReference>
<dbReference type="EC" id="3.1.11.1" evidence="14"/>
<dbReference type="GO" id="GO:0006261">
    <property type="term" value="P:DNA-templated DNA replication"/>
    <property type="evidence" value="ECO:0007669"/>
    <property type="project" value="UniProtKB-UniRule"/>
</dbReference>
<dbReference type="GO" id="GO:0006308">
    <property type="term" value="P:DNA catabolic process"/>
    <property type="evidence" value="ECO:0007669"/>
    <property type="project" value="UniProtKB-UniRule"/>
</dbReference>
<organism evidence="17 18">
    <name type="scientific">Methanofollis aquaemaris</name>
    <dbReference type="NCBI Taxonomy" id="126734"/>
    <lineage>
        <taxon>Archaea</taxon>
        <taxon>Methanobacteriati</taxon>
        <taxon>Methanobacteriota</taxon>
        <taxon>Stenosarchaea group</taxon>
        <taxon>Methanomicrobia</taxon>
        <taxon>Methanomicrobiales</taxon>
        <taxon>Methanomicrobiaceae</taxon>
        <taxon>Methanofollis</taxon>
    </lineage>
</organism>
<keyword evidence="5 14" id="KW-0235">DNA replication</keyword>
<dbReference type="CDD" id="cd00081">
    <property type="entry name" value="Hint"/>
    <property type="match status" value="1"/>
</dbReference>
<protein>
    <recommendedName>
        <fullName evidence="14">DNA polymerase II large subunit</fullName>
        <shortName evidence="14">Pol II</shortName>
        <ecNumber evidence="14">2.7.7.7</ecNumber>
    </recommendedName>
    <alternativeName>
        <fullName evidence="14">Exodeoxyribonuclease large subunit</fullName>
        <ecNumber evidence="14">3.1.11.1</ecNumber>
    </alternativeName>
</protein>
<dbReference type="PANTHER" id="PTHR42210">
    <property type="entry name" value="DNA POLYMERASE II LARGE SUBUNIT"/>
    <property type="match status" value="1"/>
</dbReference>
<evidence type="ECO:0000256" key="13">
    <source>
        <dbReference type="ARBA" id="ARBA00049244"/>
    </source>
</evidence>
<dbReference type="NCBIfam" id="TIGR01445">
    <property type="entry name" value="intein_Nterm"/>
    <property type="match status" value="1"/>
</dbReference>
<keyword evidence="18" id="KW-1185">Reference proteome</keyword>
<evidence type="ECO:0000256" key="11">
    <source>
        <dbReference type="ARBA" id="ARBA00023268"/>
    </source>
</evidence>
<dbReference type="NCBIfam" id="TIGR01443">
    <property type="entry name" value="intein_Cterm"/>
    <property type="match status" value="1"/>
</dbReference>
<dbReference type="GO" id="GO:0016539">
    <property type="term" value="P:intein-mediated protein splicing"/>
    <property type="evidence" value="ECO:0007669"/>
    <property type="project" value="InterPro"/>
</dbReference>
<evidence type="ECO:0000256" key="10">
    <source>
        <dbReference type="ARBA" id="ARBA00023125"/>
    </source>
</evidence>
<evidence type="ECO:0000259" key="16">
    <source>
        <dbReference type="SMART" id="SM00306"/>
    </source>
</evidence>
<dbReference type="InterPro" id="IPR054475">
    <property type="entry name" value="Znf-DPOE"/>
</dbReference>
<dbReference type="Proteomes" id="UP001042704">
    <property type="component" value="Chromosome"/>
</dbReference>
<dbReference type="KEGG" id="maqe:RJ40_08245"/>
<dbReference type="PANTHER" id="PTHR42210:SF1">
    <property type="entry name" value="DNA POLYMERASE II LARGE SUBUNIT"/>
    <property type="match status" value="1"/>
</dbReference>
<dbReference type="GO" id="GO:0003677">
    <property type="term" value="F:DNA binding"/>
    <property type="evidence" value="ECO:0007669"/>
    <property type="project" value="UniProtKB-UniRule"/>
</dbReference>
<keyword evidence="11 14" id="KW-0511">Multifunctional enzyme</keyword>
<dbReference type="InterPro" id="IPR003587">
    <property type="entry name" value="Hint_dom_N"/>
</dbReference>
<keyword evidence="6 14" id="KW-0540">Nuclease</keyword>
<evidence type="ECO:0000256" key="8">
    <source>
        <dbReference type="ARBA" id="ARBA00022839"/>
    </source>
</evidence>
<dbReference type="Pfam" id="PF24844">
    <property type="entry name" value="PolC_DP2_central"/>
    <property type="match status" value="1"/>
</dbReference>
<reference evidence="17" key="1">
    <citation type="journal article" date="2001" name="Int. J. Syst. Evol. Microbiol.">
        <title>Methanofollis aquaemaris sp. nov., a methanogen isolated from an aquaculture fish pond.</title>
        <authorList>
            <person name="Lai M.C."/>
            <person name="Chen S.C."/>
        </authorList>
    </citation>
    <scope>NUCLEOTIDE SEQUENCE</scope>
    <source>
        <strain evidence="17">N2F9704</strain>
    </source>
</reference>
<evidence type="ECO:0000256" key="1">
    <source>
        <dbReference type="ARBA" id="ARBA00011053"/>
    </source>
</evidence>
<evidence type="ECO:0000313" key="18">
    <source>
        <dbReference type="Proteomes" id="UP001042704"/>
    </source>
</evidence>
<dbReference type="PIRSF" id="PIRSF016275">
    <property type="entry name" value="PolC_DP2"/>
    <property type="match status" value="1"/>
</dbReference>
<dbReference type="Gene3D" id="2.170.16.10">
    <property type="entry name" value="Hedgehog/Intein (Hint) domain"/>
    <property type="match status" value="1"/>
</dbReference>
<evidence type="ECO:0000256" key="2">
    <source>
        <dbReference type="ARBA" id="ARBA00011315"/>
    </source>
</evidence>
<keyword evidence="9 14" id="KW-0239">DNA-directed DNA polymerase</keyword>
<dbReference type="EC" id="2.7.7.7" evidence="14"/>
<dbReference type="Pfam" id="PF22912">
    <property type="entry name" value="zf-DPOE"/>
    <property type="match status" value="1"/>
</dbReference>
<dbReference type="SUPFAM" id="SSF51294">
    <property type="entry name" value="Hedgehog/intein (Hint) domain"/>
    <property type="match status" value="1"/>
</dbReference>
<reference evidence="17" key="2">
    <citation type="submission" date="2019-02" db="EMBL/GenBank/DDBJ databases">
        <authorList>
            <person name="Chen S.-C."/>
            <person name="Chien H.-H."/>
            <person name="Lai M.-C."/>
        </authorList>
    </citation>
    <scope>NUCLEOTIDE SEQUENCE</scope>
    <source>
        <strain evidence="17">N2F9704</strain>
    </source>
</reference>
<dbReference type="NCBIfam" id="NF011302">
    <property type="entry name" value="PRK14714.1"/>
    <property type="match status" value="1"/>
</dbReference>